<dbReference type="InterPro" id="IPR012337">
    <property type="entry name" value="RNaseH-like_sf"/>
</dbReference>
<dbReference type="PROSITE" id="PS50158">
    <property type="entry name" value="ZF_CCHC"/>
    <property type="match status" value="1"/>
</dbReference>
<dbReference type="InterPro" id="IPR043128">
    <property type="entry name" value="Rev_trsase/Diguanyl_cyclase"/>
</dbReference>
<keyword evidence="1" id="KW-0863">Zinc-finger</keyword>
<feature type="compositionally biased region" description="Basic residues" evidence="2">
    <location>
        <begin position="1"/>
        <end position="10"/>
    </location>
</feature>
<dbReference type="RefSeq" id="XP_040950274.1">
    <property type="nucleotide sequence ID" value="XM_041094340.1"/>
</dbReference>
<accession>A0ABM3A604</accession>
<evidence type="ECO:0000259" key="3">
    <source>
        <dbReference type="PROSITE" id="PS50158"/>
    </source>
</evidence>
<dbReference type="InterPro" id="IPR043502">
    <property type="entry name" value="DNA/RNA_pol_sf"/>
</dbReference>
<reference evidence="5" key="2">
    <citation type="submission" date="2025-08" db="UniProtKB">
        <authorList>
            <consortium name="RefSeq"/>
        </authorList>
    </citation>
    <scope>IDENTIFICATION</scope>
</reference>
<feature type="domain" description="CCHC-type" evidence="3">
    <location>
        <begin position="56"/>
        <end position="71"/>
    </location>
</feature>
<evidence type="ECO:0000313" key="4">
    <source>
        <dbReference type="Proteomes" id="UP000818029"/>
    </source>
</evidence>
<dbReference type="PANTHER" id="PTHR46148:SF44">
    <property type="entry name" value="GAG-POL POLYPROTEIN"/>
    <property type="match status" value="1"/>
</dbReference>
<reference evidence="4" key="1">
    <citation type="journal article" date="2020" name="Nat. Genet.">
        <title>Genomic diversifications of five Gossypium allopolyploid species and their impact on cotton improvement.</title>
        <authorList>
            <person name="Chen Z.J."/>
            <person name="Sreedasyam A."/>
            <person name="Ando A."/>
            <person name="Song Q."/>
            <person name="De Santiago L.M."/>
            <person name="Hulse-Kemp A.M."/>
            <person name="Ding M."/>
            <person name="Ye W."/>
            <person name="Kirkbride R.C."/>
            <person name="Jenkins J."/>
            <person name="Plott C."/>
            <person name="Lovell J."/>
            <person name="Lin Y.M."/>
            <person name="Vaughn R."/>
            <person name="Liu B."/>
            <person name="Simpson S."/>
            <person name="Scheffler B.E."/>
            <person name="Wen L."/>
            <person name="Saski C.A."/>
            <person name="Grover C.E."/>
            <person name="Hu G."/>
            <person name="Conover J.L."/>
            <person name="Carlson J.W."/>
            <person name="Shu S."/>
            <person name="Boston L.B."/>
            <person name="Williams M."/>
            <person name="Peterson D.G."/>
            <person name="McGee K."/>
            <person name="Jones D.C."/>
            <person name="Wendel J.F."/>
            <person name="Stelly D.M."/>
            <person name="Grimwood J."/>
            <person name="Schmutz J."/>
        </authorList>
    </citation>
    <scope>NUCLEOTIDE SEQUENCE [LARGE SCALE GENOMIC DNA]</scope>
    <source>
        <strain evidence="4">cv. TM-1</strain>
    </source>
</reference>
<gene>
    <name evidence="5" type="primary">LOC107887831</name>
</gene>
<dbReference type="InterPro" id="IPR036397">
    <property type="entry name" value="RNaseH_sf"/>
</dbReference>
<dbReference type="GeneID" id="107887831"/>
<keyword evidence="1" id="KW-0479">Metal-binding</keyword>
<feature type="region of interest" description="Disordered" evidence="2">
    <location>
        <begin position="1"/>
        <end position="29"/>
    </location>
</feature>
<keyword evidence="1" id="KW-0862">Zinc</keyword>
<proteinExistence type="predicted"/>
<dbReference type="Gene3D" id="3.30.420.10">
    <property type="entry name" value="Ribonuclease H-like superfamily/Ribonuclease H"/>
    <property type="match status" value="1"/>
</dbReference>
<evidence type="ECO:0000256" key="2">
    <source>
        <dbReference type="SAM" id="MobiDB-lite"/>
    </source>
</evidence>
<dbReference type="InterPro" id="IPR001878">
    <property type="entry name" value="Znf_CCHC"/>
</dbReference>
<evidence type="ECO:0000313" key="5">
    <source>
        <dbReference type="RefSeq" id="XP_040950274.1"/>
    </source>
</evidence>
<dbReference type="SUPFAM" id="SSF56672">
    <property type="entry name" value="DNA/RNA polymerases"/>
    <property type="match status" value="1"/>
</dbReference>
<sequence>MSIRGTRGRGIRGCGRGLRGARAESSSVGEMPNLDTSVTDYRNWVWGECWTRTGACLRCGSLEHRIKDCPQRSDQMQALGTGTAPPPRIVRQPPRGYGQARGGNGLGRCQRAPGRGAGQAEVRQLALVYAARRREEADALDVITGMFLIYDVPYTSLIDIGSTHFYIAYTVSRVWVVLRTKEDNEVVVIEECRNYLSNVISALRAKKLVRKGCEVFLAYISVSDSGDASVNDIKMVKDFSNIFLKDLSGLSPNRDVEFGIELLPGTALLYQLVVVFIDDLLVYSKTKDEHDEHLKVVLQILREEQLYAKFNKWYYQRFVEGFSLIAAPLTKLLRKGVPFNWTDVQQESFEKLKIVLTEAPILMEDKLLGLRFRHVESRDTVDFGLNNEGVLCFRGRICAPKDIEFRDPRFTFQFWKKLHEALGTRFWEEFLSLAEFAYNNSNHSSIQTAPYEALYGRKCHTPSSWMKLGKRRVLGPELVSETEDKVRLIRGRLKEAFDRQKSYVDLKRSRLGRRFLELDRIHDVFHVSMLRRYHSDPTHVVPVEENEDRPDLTFEEEPVQILDRNVKVLKEKSIQLVKVL</sequence>
<evidence type="ECO:0000256" key="1">
    <source>
        <dbReference type="PROSITE-ProRule" id="PRU00047"/>
    </source>
</evidence>
<dbReference type="SUPFAM" id="SSF53098">
    <property type="entry name" value="Ribonuclease H-like"/>
    <property type="match status" value="1"/>
</dbReference>
<protein>
    <recommendedName>
        <fullName evidence="3">CCHC-type domain-containing protein</fullName>
    </recommendedName>
</protein>
<dbReference type="PANTHER" id="PTHR46148">
    <property type="entry name" value="CHROMO DOMAIN-CONTAINING PROTEIN"/>
    <property type="match status" value="1"/>
</dbReference>
<name>A0ABM3A604_GOSHI</name>
<organism evidence="4 5">
    <name type="scientific">Gossypium hirsutum</name>
    <name type="common">Upland cotton</name>
    <name type="synonym">Gossypium mexicanum</name>
    <dbReference type="NCBI Taxonomy" id="3635"/>
    <lineage>
        <taxon>Eukaryota</taxon>
        <taxon>Viridiplantae</taxon>
        <taxon>Streptophyta</taxon>
        <taxon>Embryophyta</taxon>
        <taxon>Tracheophyta</taxon>
        <taxon>Spermatophyta</taxon>
        <taxon>Magnoliopsida</taxon>
        <taxon>eudicotyledons</taxon>
        <taxon>Gunneridae</taxon>
        <taxon>Pentapetalae</taxon>
        <taxon>rosids</taxon>
        <taxon>malvids</taxon>
        <taxon>Malvales</taxon>
        <taxon>Malvaceae</taxon>
        <taxon>Malvoideae</taxon>
        <taxon>Gossypium</taxon>
    </lineage>
</organism>
<keyword evidence="4" id="KW-1185">Reference proteome</keyword>
<dbReference type="Gene3D" id="3.30.70.270">
    <property type="match status" value="2"/>
</dbReference>
<dbReference type="Proteomes" id="UP000818029">
    <property type="component" value="Chromosome A03"/>
</dbReference>
<dbReference type="Pfam" id="PF08284">
    <property type="entry name" value="RVP_2"/>
    <property type="match status" value="1"/>
</dbReference>
<feature type="region of interest" description="Disordered" evidence="2">
    <location>
        <begin position="76"/>
        <end position="115"/>
    </location>
</feature>